<dbReference type="GO" id="GO:0141152">
    <property type="term" value="F:glycerol-3-phosphate dehydrogenase (NAD+) activity"/>
    <property type="evidence" value="ECO:0007669"/>
    <property type="project" value="RHEA"/>
</dbReference>
<evidence type="ECO:0000256" key="6">
    <source>
        <dbReference type="ARBA" id="ARBA00023098"/>
    </source>
</evidence>
<keyword evidence="7 9" id="KW-0594">Phospholipid biosynthesis</keyword>
<feature type="domain" description="Glycerol-3-phosphate dehydrogenase NAD-dependent N-terminal" evidence="15">
    <location>
        <begin position="6"/>
        <end position="163"/>
    </location>
</feature>
<dbReference type="GO" id="GO:0046167">
    <property type="term" value="P:glycerol-3-phosphate biosynthetic process"/>
    <property type="evidence" value="ECO:0007669"/>
    <property type="project" value="UniProtKB-UniRule"/>
</dbReference>
<feature type="binding site" evidence="9">
    <location>
        <position position="248"/>
    </location>
    <ligand>
        <name>sn-glycerol 3-phosphate</name>
        <dbReference type="ChEBI" id="CHEBI:57597"/>
    </ligand>
</feature>
<comment type="pathway">
    <text evidence="9">Membrane lipid metabolism; glycerophospholipid metabolism.</text>
</comment>
<comment type="function">
    <text evidence="9">Catalyzes the reduction of the glycolytic intermediate dihydroxyacetone phosphate (DHAP) to sn-glycerol 3-phosphate (G3P), the key precursor for phospholipid synthesis.</text>
</comment>
<feature type="binding site" evidence="12">
    <location>
        <position position="144"/>
    </location>
    <ligand>
        <name>NAD(+)</name>
        <dbReference type="ChEBI" id="CHEBI:57540"/>
    </ligand>
</feature>
<evidence type="ECO:0000256" key="12">
    <source>
        <dbReference type="PIRSR" id="PIRSR000114-3"/>
    </source>
</evidence>
<keyword evidence="2 9" id="KW-0444">Lipid biosynthesis</keyword>
<dbReference type="EMBL" id="AMWX01000001">
    <property type="protein sequence ID" value="EKO37280.1"/>
    <property type="molecule type" value="Genomic_DNA"/>
</dbReference>
<dbReference type="InterPro" id="IPR013328">
    <property type="entry name" value="6PGD_dom2"/>
</dbReference>
<evidence type="ECO:0000256" key="14">
    <source>
        <dbReference type="RuleBase" id="RU000439"/>
    </source>
</evidence>
<feature type="binding site" evidence="9">
    <location>
        <position position="195"/>
    </location>
    <ligand>
        <name>sn-glycerol 3-phosphate</name>
        <dbReference type="ChEBI" id="CHEBI:57597"/>
    </ligand>
</feature>
<dbReference type="STRING" id="1208365.B273_0368"/>
<dbReference type="EC" id="1.1.1.94" evidence="9"/>
<feature type="binding site" evidence="11">
    <location>
        <begin position="259"/>
        <end position="260"/>
    </location>
    <ligand>
        <name>substrate</name>
    </ligand>
</feature>
<dbReference type="GO" id="GO:0141153">
    <property type="term" value="F:glycerol-3-phosphate dehydrogenase (NADP+) activity"/>
    <property type="evidence" value="ECO:0007669"/>
    <property type="project" value="RHEA"/>
</dbReference>
<name>K6GJY3_9GAMM</name>
<dbReference type="InterPro" id="IPR006109">
    <property type="entry name" value="G3P_DH_NAD-dep_C"/>
</dbReference>
<dbReference type="FunFam" id="3.40.50.720:FF:000019">
    <property type="entry name" value="Glycerol-3-phosphate dehydrogenase [NAD(P)+]"/>
    <property type="match status" value="1"/>
</dbReference>
<dbReference type="SUPFAM" id="SSF48179">
    <property type="entry name" value="6-phosphogluconate dehydrogenase C-terminal domain-like"/>
    <property type="match status" value="1"/>
</dbReference>
<gene>
    <name evidence="9" type="primary">gpsA</name>
    <name evidence="17" type="ORF">B273_0368</name>
</gene>
<feature type="binding site" evidence="9">
    <location>
        <position position="35"/>
    </location>
    <ligand>
        <name>NADPH</name>
        <dbReference type="ChEBI" id="CHEBI:57783"/>
    </ligand>
</feature>
<evidence type="ECO:0000313" key="17">
    <source>
        <dbReference type="EMBL" id="EKO37280.1"/>
    </source>
</evidence>
<keyword evidence="5 9" id="KW-0520">NAD</keyword>
<evidence type="ECO:0000256" key="5">
    <source>
        <dbReference type="ARBA" id="ARBA00023027"/>
    </source>
</evidence>
<dbReference type="Gene3D" id="1.10.1040.10">
    <property type="entry name" value="N-(1-d-carboxylethyl)-l-norvaline Dehydrogenase, domain 2"/>
    <property type="match status" value="1"/>
</dbReference>
<accession>K6GJY3</accession>
<dbReference type="NCBIfam" id="NF000942">
    <property type="entry name" value="PRK00094.1-4"/>
    <property type="match status" value="1"/>
</dbReference>
<feature type="binding site" evidence="9">
    <location>
        <position position="109"/>
    </location>
    <ligand>
        <name>NADPH</name>
        <dbReference type="ChEBI" id="CHEBI:57783"/>
    </ligand>
</feature>
<dbReference type="GO" id="GO:0051287">
    <property type="term" value="F:NAD binding"/>
    <property type="evidence" value="ECO:0007669"/>
    <property type="project" value="InterPro"/>
</dbReference>
<dbReference type="UniPathway" id="UPA00940"/>
<dbReference type="PANTHER" id="PTHR11728:SF1">
    <property type="entry name" value="GLYCEROL-3-PHOSPHATE DEHYDROGENASE [NAD(+)] 2, CHLOROPLASTIC"/>
    <property type="match status" value="1"/>
</dbReference>
<evidence type="ECO:0000256" key="3">
    <source>
        <dbReference type="ARBA" id="ARBA00022857"/>
    </source>
</evidence>
<dbReference type="SUPFAM" id="SSF51735">
    <property type="entry name" value="NAD(P)-binding Rossmann-fold domains"/>
    <property type="match status" value="1"/>
</dbReference>
<keyword evidence="4 9" id="KW-0560">Oxidoreductase</keyword>
<dbReference type="InterPro" id="IPR008927">
    <property type="entry name" value="6-PGluconate_DH-like_C_sf"/>
</dbReference>
<evidence type="ECO:0000256" key="1">
    <source>
        <dbReference type="ARBA" id="ARBA00011009"/>
    </source>
</evidence>
<dbReference type="InterPro" id="IPR036291">
    <property type="entry name" value="NAD(P)-bd_dom_sf"/>
</dbReference>
<dbReference type="PRINTS" id="PR00077">
    <property type="entry name" value="GPDHDRGNASE"/>
</dbReference>
<dbReference type="GO" id="GO:0046474">
    <property type="term" value="P:glycerophospholipid biosynthetic process"/>
    <property type="evidence" value="ECO:0007669"/>
    <property type="project" value="TreeGrafter"/>
</dbReference>
<feature type="domain" description="Glycerol-3-phosphate dehydrogenase NAD-dependent C-terminal" evidence="16">
    <location>
        <begin position="184"/>
        <end position="324"/>
    </location>
</feature>
<evidence type="ECO:0000313" key="18">
    <source>
        <dbReference type="Proteomes" id="UP000010310"/>
    </source>
</evidence>
<feature type="binding site" evidence="9">
    <location>
        <position position="258"/>
    </location>
    <ligand>
        <name>sn-glycerol 3-phosphate</name>
        <dbReference type="ChEBI" id="CHEBI:57597"/>
    </ligand>
</feature>
<proteinExistence type="inferred from homology"/>
<protein>
    <recommendedName>
        <fullName evidence="9">Glycerol-3-phosphate dehydrogenase [NAD(P)+]</fullName>
        <ecNumber evidence="9">1.1.1.94</ecNumber>
    </recommendedName>
    <alternativeName>
        <fullName evidence="9">NAD(P)(+)-dependent glycerol-3-phosphate dehydrogenase</fullName>
    </alternativeName>
    <alternativeName>
        <fullName evidence="9">NAD(P)H-dependent dihydroxyacetone-phosphate reductase</fullName>
    </alternativeName>
</protein>
<feature type="binding site" evidence="9">
    <location>
        <position position="259"/>
    </location>
    <ligand>
        <name>NADPH</name>
        <dbReference type="ChEBI" id="CHEBI:57783"/>
    </ligand>
</feature>
<feature type="binding site" evidence="9">
    <location>
        <position position="14"/>
    </location>
    <ligand>
        <name>NADPH</name>
        <dbReference type="ChEBI" id="CHEBI:57783"/>
    </ligand>
</feature>
<feature type="binding site" evidence="9">
    <location>
        <position position="52"/>
    </location>
    <ligand>
        <name>NADPH</name>
        <dbReference type="ChEBI" id="CHEBI:57783"/>
    </ligand>
</feature>
<feature type="binding site" evidence="9">
    <location>
        <position position="285"/>
    </location>
    <ligand>
        <name>NADPH</name>
        <dbReference type="ChEBI" id="CHEBI:57783"/>
    </ligand>
</feature>
<feature type="binding site" evidence="9">
    <location>
        <position position="259"/>
    </location>
    <ligand>
        <name>sn-glycerol 3-phosphate</name>
        <dbReference type="ChEBI" id="CHEBI:57597"/>
    </ligand>
</feature>
<dbReference type="GO" id="GO:0005975">
    <property type="term" value="P:carbohydrate metabolic process"/>
    <property type="evidence" value="ECO:0007669"/>
    <property type="project" value="InterPro"/>
</dbReference>
<reference evidence="17 18" key="1">
    <citation type="submission" date="2012-09" db="EMBL/GenBank/DDBJ databases">
        <authorList>
            <person name="Dupont C.L."/>
            <person name="Rusch D.B."/>
            <person name="Lombardo M.-J."/>
            <person name="Novotny M."/>
            <person name="Yee-Greenbaum J."/>
            <person name="Laskin R."/>
        </authorList>
    </citation>
    <scope>NUCLEOTIDE SEQUENCE [LARGE SCALE GENOMIC DNA]</scope>
    <source>
        <strain evidence="17">SAR86E</strain>
    </source>
</reference>
<feature type="binding site" evidence="9">
    <location>
        <position position="144"/>
    </location>
    <ligand>
        <name>NADPH</name>
        <dbReference type="ChEBI" id="CHEBI:57783"/>
    </ligand>
</feature>
<feature type="binding site" evidence="11">
    <location>
        <position position="109"/>
    </location>
    <ligand>
        <name>substrate</name>
    </ligand>
</feature>
<dbReference type="GO" id="GO:0046168">
    <property type="term" value="P:glycerol-3-phosphate catabolic process"/>
    <property type="evidence" value="ECO:0007669"/>
    <property type="project" value="InterPro"/>
</dbReference>
<evidence type="ECO:0000256" key="10">
    <source>
        <dbReference type="PIRSR" id="PIRSR000114-1"/>
    </source>
</evidence>
<dbReference type="PIRSF" id="PIRSF000114">
    <property type="entry name" value="Glycerol-3-P_dh"/>
    <property type="match status" value="1"/>
</dbReference>
<evidence type="ECO:0000259" key="15">
    <source>
        <dbReference type="Pfam" id="PF01210"/>
    </source>
</evidence>
<feature type="binding site" evidence="12">
    <location>
        <position position="259"/>
    </location>
    <ligand>
        <name>NAD(+)</name>
        <dbReference type="ChEBI" id="CHEBI:57540"/>
    </ligand>
</feature>
<dbReference type="PROSITE" id="PS00957">
    <property type="entry name" value="NAD_G3PDH"/>
    <property type="match status" value="1"/>
</dbReference>
<keyword evidence="3 9" id="KW-0521">NADP</keyword>
<keyword evidence="6 9" id="KW-0443">Lipid metabolism</keyword>
<feature type="binding site" evidence="9">
    <location>
        <position position="140"/>
    </location>
    <ligand>
        <name>sn-glycerol 3-phosphate</name>
        <dbReference type="ChEBI" id="CHEBI:57597"/>
    </ligand>
</feature>
<evidence type="ECO:0000256" key="13">
    <source>
        <dbReference type="RuleBase" id="RU000437"/>
    </source>
</evidence>
<feature type="binding site" evidence="9">
    <location>
        <position position="109"/>
    </location>
    <ligand>
        <name>sn-glycerol 3-phosphate</name>
        <dbReference type="ChEBI" id="CHEBI:57597"/>
    </ligand>
</feature>
<feature type="binding site" evidence="9">
    <location>
        <position position="15"/>
    </location>
    <ligand>
        <name>NADPH</name>
        <dbReference type="ChEBI" id="CHEBI:57783"/>
    </ligand>
</feature>
<dbReference type="Pfam" id="PF01210">
    <property type="entry name" value="NAD_Gly3P_dh_N"/>
    <property type="match status" value="1"/>
</dbReference>
<feature type="active site" description="Proton acceptor" evidence="9 10">
    <location>
        <position position="195"/>
    </location>
</feature>
<evidence type="ECO:0000256" key="7">
    <source>
        <dbReference type="ARBA" id="ARBA00023209"/>
    </source>
</evidence>
<keyword evidence="8 9" id="KW-1208">Phospholipid metabolism</keyword>
<dbReference type="InterPro" id="IPR006168">
    <property type="entry name" value="G3P_DH_NAD-dep"/>
</dbReference>
<comment type="catalytic activity">
    <reaction evidence="9">
        <text>sn-glycerol 3-phosphate + NAD(+) = dihydroxyacetone phosphate + NADH + H(+)</text>
        <dbReference type="Rhea" id="RHEA:11092"/>
        <dbReference type="ChEBI" id="CHEBI:15378"/>
        <dbReference type="ChEBI" id="CHEBI:57540"/>
        <dbReference type="ChEBI" id="CHEBI:57597"/>
        <dbReference type="ChEBI" id="CHEBI:57642"/>
        <dbReference type="ChEBI" id="CHEBI:57945"/>
        <dbReference type="EC" id="1.1.1.94"/>
    </reaction>
</comment>
<evidence type="ECO:0000259" key="16">
    <source>
        <dbReference type="Pfam" id="PF07479"/>
    </source>
</evidence>
<comment type="caution">
    <text evidence="17">The sequence shown here is derived from an EMBL/GenBank/DDBJ whole genome shotgun (WGS) entry which is preliminary data.</text>
</comment>
<comment type="catalytic activity">
    <reaction evidence="9 14">
        <text>sn-glycerol 3-phosphate + NADP(+) = dihydroxyacetone phosphate + NADPH + H(+)</text>
        <dbReference type="Rhea" id="RHEA:11096"/>
        <dbReference type="ChEBI" id="CHEBI:15378"/>
        <dbReference type="ChEBI" id="CHEBI:57597"/>
        <dbReference type="ChEBI" id="CHEBI:57642"/>
        <dbReference type="ChEBI" id="CHEBI:57783"/>
        <dbReference type="ChEBI" id="CHEBI:58349"/>
        <dbReference type="EC" id="1.1.1.94"/>
    </reaction>
</comment>
<dbReference type="AlphaFoldDB" id="K6GJY3"/>
<keyword evidence="9" id="KW-0547">Nucleotide-binding</keyword>
<feature type="binding site" evidence="9">
    <location>
        <position position="283"/>
    </location>
    <ligand>
        <name>NADPH</name>
        <dbReference type="ChEBI" id="CHEBI:57783"/>
    </ligand>
</feature>
<dbReference type="HAMAP" id="MF_00394">
    <property type="entry name" value="NAD_Glyc3P_dehydrog"/>
    <property type="match status" value="1"/>
</dbReference>
<dbReference type="Gene3D" id="3.40.50.720">
    <property type="entry name" value="NAD(P)-binding Rossmann-like Domain"/>
    <property type="match status" value="1"/>
</dbReference>
<dbReference type="NCBIfam" id="NF000940">
    <property type="entry name" value="PRK00094.1-2"/>
    <property type="match status" value="1"/>
</dbReference>
<dbReference type="Proteomes" id="UP000010310">
    <property type="component" value="Unassembled WGS sequence"/>
</dbReference>
<keyword evidence="9" id="KW-0963">Cytoplasm</keyword>
<evidence type="ECO:0000256" key="11">
    <source>
        <dbReference type="PIRSR" id="PIRSR000114-2"/>
    </source>
</evidence>
<dbReference type="InterPro" id="IPR011128">
    <property type="entry name" value="G3P_DH_NAD-dep_N"/>
</dbReference>
<dbReference type="PATRIC" id="fig|1208365.4.peg.365"/>
<organism evidence="17 18">
    <name type="scientific">SAR86 cluster bacterium SAR86E</name>
    <dbReference type="NCBI Taxonomy" id="1208365"/>
    <lineage>
        <taxon>Bacteria</taxon>
        <taxon>Pseudomonadati</taxon>
        <taxon>Pseudomonadota</taxon>
        <taxon>Gammaproteobacteria</taxon>
        <taxon>SAR86 cluster</taxon>
    </lineage>
</organism>
<feature type="binding site" evidence="9">
    <location>
        <position position="260"/>
    </location>
    <ligand>
        <name>sn-glycerol 3-phosphate</name>
        <dbReference type="ChEBI" id="CHEBI:57597"/>
    </ligand>
</feature>
<dbReference type="Pfam" id="PF07479">
    <property type="entry name" value="NAD_Gly3P_dh_C"/>
    <property type="match status" value="1"/>
</dbReference>
<comment type="similarity">
    <text evidence="1 9 13">Belongs to the NAD-dependent glycerol-3-phosphate dehydrogenase family.</text>
</comment>
<sequence>MSDNKKVAVLGGGSFGTVLANLAASNGFEVKLWVRDADQALRINSEGANTTYHPELKLSDNITASEDLGSVVMDARYVLVATPSIIFEEVITRLEPLISSASAVISCTKGIKAEPFRTMTDIIHQHLGHIINNKIGVLSGPNLAKEIADEKIAGTVIASKNEAINVDIKSILSSDTFKVFSSQDIQGVELAGALKNIYAICCGIAHAKSVGENALGFIVTRSMAEMSRFAVAKGANPITFLGLAGMGDLMATCTSRLSRNFQLGELIAKDISLLDAKDQVGQVAEGARTLEVVYHEAIKMNVSMPLVSSLYKILYSDFSSDELIQDLLDHPNEVDVEFTYKENHYE</sequence>
<dbReference type="GO" id="GO:0005829">
    <property type="term" value="C:cytosol"/>
    <property type="evidence" value="ECO:0007669"/>
    <property type="project" value="TreeGrafter"/>
</dbReference>
<evidence type="ECO:0000256" key="2">
    <source>
        <dbReference type="ARBA" id="ARBA00022516"/>
    </source>
</evidence>
<evidence type="ECO:0000256" key="8">
    <source>
        <dbReference type="ARBA" id="ARBA00023264"/>
    </source>
</evidence>
<comment type="subcellular location">
    <subcellularLocation>
        <location evidence="9">Cytoplasm</location>
    </subcellularLocation>
</comment>
<evidence type="ECO:0000256" key="9">
    <source>
        <dbReference type="HAMAP-Rule" id="MF_00394"/>
    </source>
</evidence>
<feature type="binding site" evidence="12">
    <location>
        <begin position="11"/>
        <end position="16"/>
    </location>
    <ligand>
        <name>NAD(+)</name>
        <dbReference type="ChEBI" id="CHEBI:57540"/>
    </ligand>
</feature>
<evidence type="ECO:0000256" key="4">
    <source>
        <dbReference type="ARBA" id="ARBA00023002"/>
    </source>
</evidence>
<dbReference type="PANTHER" id="PTHR11728">
    <property type="entry name" value="GLYCEROL-3-PHOSPHATE DEHYDROGENASE"/>
    <property type="match status" value="1"/>
</dbReference>
<keyword evidence="18" id="KW-1185">Reference proteome</keyword>
<comment type="caution">
    <text evidence="9">Lacks conserved residue(s) required for the propagation of feature annotation.</text>
</comment>